<evidence type="ECO:0008006" key="4">
    <source>
        <dbReference type="Google" id="ProtNLM"/>
    </source>
</evidence>
<reference evidence="2 3" key="1">
    <citation type="submission" date="2023-07" db="EMBL/GenBank/DDBJ databases">
        <title>Genomic Encyclopedia of Type Strains, Phase IV (KMG-IV): sequencing the most valuable type-strain genomes for metagenomic binning, comparative biology and taxonomic classification.</title>
        <authorList>
            <person name="Goeker M."/>
        </authorList>
    </citation>
    <scope>NUCLEOTIDE SEQUENCE [LARGE SCALE GENOMIC DNA]</scope>
    <source>
        <strain evidence="2 3">DSM 17723</strain>
    </source>
</reference>
<dbReference type="RefSeq" id="WP_307190676.1">
    <property type="nucleotide sequence ID" value="NZ_JAUSTZ010000003.1"/>
</dbReference>
<organism evidence="2 3">
    <name type="scientific">Metabacillus niabensis</name>
    <dbReference type="NCBI Taxonomy" id="324854"/>
    <lineage>
        <taxon>Bacteria</taxon>
        <taxon>Bacillati</taxon>
        <taxon>Bacillota</taxon>
        <taxon>Bacilli</taxon>
        <taxon>Bacillales</taxon>
        <taxon>Bacillaceae</taxon>
        <taxon>Metabacillus</taxon>
    </lineage>
</organism>
<feature type="transmembrane region" description="Helical" evidence="1">
    <location>
        <begin position="70"/>
        <end position="89"/>
    </location>
</feature>
<keyword evidence="1" id="KW-0472">Membrane</keyword>
<proteinExistence type="predicted"/>
<evidence type="ECO:0000313" key="2">
    <source>
        <dbReference type="EMBL" id="MDQ0225862.1"/>
    </source>
</evidence>
<keyword evidence="1" id="KW-0812">Transmembrane</keyword>
<keyword evidence="1" id="KW-1133">Transmembrane helix</keyword>
<feature type="transmembrane region" description="Helical" evidence="1">
    <location>
        <begin position="32"/>
        <end position="49"/>
    </location>
</feature>
<dbReference type="EMBL" id="JAUSTZ010000003">
    <property type="protein sequence ID" value="MDQ0225862.1"/>
    <property type="molecule type" value="Genomic_DNA"/>
</dbReference>
<protein>
    <recommendedName>
        <fullName evidence="4">HXXEE domain-containing protein</fullName>
    </recommendedName>
</protein>
<comment type="caution">
    <text evidence="2">The sequence shown here is derived from an EMBL/GenBank/DDBJ whole genome shotgun (WGS) entry which is preliminary data.</text>
</comment>
<keyword evidence="3" id="KW-1185">Reference proteome</keyword>
<feature type="transmembrane region" description="Helical" evidence="1">
    <location>
        <begin position="95"/>
        <end position="113"/>
    </location>
</feature>
<evidence type="ECO:0000256" key="1">
    <source>
        <dbReference type="SAM" id="Phobius"/>
    </source>
</evidence>
<feature type="transmembrane region" description="Helical" evidence="1">
    <location>
        <begin position="7"/>
        <end position="26"/>
    </location>
</feature>
<accession>A0ABT9Z1Z6</accession>
<feature type="transmembrane region" description="Helical" evidence="1">
    <location>
        <begin position="125"/>
        <end position="148"/>
    </location>
</feature>
<name>A0ABT9Z1Z6_9BACI</name>
<evidence type="ECO:0000313" key="3">
    <source>
        <dbReference type="Proteomes" id="UP001232245"/>
    </source>
</evidence>
<gene>
    <name evidence="2" type="ORF">J2S02_002206</name>
</gene>
<sequence length="159" mass="19087">MSIKKQWLLNIFMVLLSWITFPFLGVKNIKRFLPASLIVGVLEIIHASIGKKRKWWVFYNKPNSYLFDELPFNLGPFLFVTFWTLKISFGNFKLFILLNGIAHAFFAYPYSYIAKRIKYYSLVRFSNFQFFIYFFSKSFLLYGLQYFLETKTKIVKRLT</sequence>
<dbReference type="Proteomes" id="UP001232245">
    <property type="component" value="Unassembled WGS sequence"/>
</dbReference>